<comment type="catalytic activity">
    <reaction evidence="14">
        <text>4-aminobutanoate + 2-oxoglutarate = succinate semialdehyde + L-glutamate</text>
        <dbReference type="Rhea" id="RHEA:23352"/>
        <dbReference type="ChEBI" id="CHEBI:16810"/>
        <dbReference type="ChEBI" id="CHEBI:29985"/>
        <dbReference type="ChEBI" id="CHEBI:57706"/>
        <dbReference type="ChEBI" id="CHEBI:59888"/>
        <dbReference type="EC" id="2.6.1.19"/>
    </reaction>
</comment>
<evidence type="ECO:0000313" key="20">
    <source>
        <dbReference type="Proteomes" id="UP000218231"/>
    </source>
</evidence>
<comment type="caution">
    <text evidence="19">The sequence shown here is derived from an EMBL/GenBank/DDBJ whole genome shotgun (WGS) entry which is preliminary data.</text>
</comment>
<evidence type="ECO:0000256" key="10">
    <source>
        <dbReference type="ARBA" id="ARBA00029760"/>
    </source>
</evidence>
<dbReference type="InterPro" id="IPR036322">
    <property type="entry name" value="WD40_repeat_dom_sf"/>
</dbReference>
<dbReference type="PROSITE" id="PS00600">
    <property type="entry name" value="AA_TRANSFER_CLASS_3"/>
    <property type="match status" value="1"/>
</dbReference>
<dbReference type="InterPro" id="IPR050358">
    <property type="entry name" value="RSE1/DDB1/CFT1"/>
</dbReference>
<keyword evidence="9" id="KW-0539">Nucleus</keyword>
<evidence type="ECO:0000256" key="8">
    <source>
        <dbReference type="ARBA" id="ARBA00022898"/>
    </source>
</evidence>
<dbReference type="Pfam" id="PF23726">
    <property type="entry name" value="Beta-prop_RSE1_2nd"/>
    <property type="match status" value="1"/>
</dbReference>
<keyword evidence="7" id="KW-0808">Transferase</keyword>
<evidence type="ECO:0000256" key="2">
    <source>
        <dbReference type="ARBA" id="ARBA00004123"/>
    </source>
</evidence>
<dbReference type="InterPro" id="IPR018846">
    <property type="entry name" value="Beta-prop_RSE1/DDB1/CPSF1_1st"/>
</dbReference>
<dbReference type="InterPro" id="IPR015943">
    <property type="entry name" value="WD40/YVTN_repeat-like_dom_sf"/>
</dbReference>
<evidence type="ECO:0000259" key="16">
    <source>
        <dbReference type="Pfam" id="PF03178"/>
    </source>
</evidence>
<keyword evidence="20" id="KW-1185">Reference proteome</keyword>
<dbReference type="InterPro" id="IPR005814">
    <property type="entry name" value="Aminotrans_3"/>
</dbReference>
<keyword evidence="8" id="KW-0663">Pyridoxal phosphate</keyword>
<dbReference type="GO" id="GO:0047298">
    <property type="term" value="F:(S)-3-amino-2-methylpropionate transaminase activity"/>
    <property type="evidence" value="ECO:0007669"/>
    <property type="project" value="UniProtKB-EC"/>
</dbReference>
<dbReference type="Gene3D" id="3.40.640.10">
    <property type="entry name" value="Type I PLP-dependent aspartate aminotransferase-like (Major domain)"/>
    <property type="match status" value="1"/>
</dbReference>
<dbReference type="SUPFAM" id="SSF53383">
    <property type="entry name" value="PLP-dependent transferases"/>
    <property type="match status" value="1"/>
</dbReference>
<dbReference type="GO" id="GO:0003676">
    <property type="term" value="F:nucleic acid binding"/>
    <property type="evidence" value="ECO:0007669"/>
    <property type="project" value="InterPro"/>
</dbReference>
<gene>
    <name evidence="19" type="ORF">WR25_03498</name>
</gene>
<evidence type="ECO:0000256" key="14">
    <source>
        <dbReference type="ARBA" id="ARBA00048021"/>
    </source>
</evidence>
<feature type="region of interest" description="Disordered" evidence="15">
    <location>
        <begin position="1251"/>
        <end position="1283"/>
    </location>
</feature>
<comment type="subcellular location">
    <subcellularLocation>
        <location evidence="2">Nucleus</location>
    </subcellularLocation>
</comment>
<dbReference type="CDD" id="cd00610">
    <property type="entry name" value="OAT_like"/>
    <property type="match status" value="1"/>
</dbReference>
<dbReference type="Pfam" id="PF03178">
    <property type="entry name" value="CPSF_A"/>
    <property type="match status" value="1"/>
</dbReference>
<dbReference type="PANTHER" id="PTHR10644">
    <property type="entry name" value="DNA REPAIR/RNA PROCESSING CPSF FAMILY"/>
    <property type="match status" value="1"/>
</dbReference>
<dbReference type="EC" id="2.6.1.19" evidence="5"/>
<evidence type="ECO:0000256" key="13">
    <source>
        <dbReference type="ARBA" id="ARBA00031787"/>
    </source>
</evidence>
<evidence type="ECO:0000259" key="18">
    <source>
        <dbReference type="Pfam" id="PF23726"/>
    </source>
</evidence>
<dbReference type="InterPro" id="IPR015422">
    <property type="entry name" value="PyrdxlP-dep_Trfase_small"/>
</dbReference>
<dbReference type="InterPro" id="IPR015421">
    <property type="entry name" value="PyrdxlP-dep_Trfase_major"/>
</dbReference>
<sequence>MTIDLQVRVFICKSVKSINSSPPPTRLIVVHSGGLDAVRLEEFLEILRDDCGGQLLRGLPEEYPPELLPPAFLLPPFLNPPPPPPGWPPRRLFAENSKLETPFLPELELSAAMPESSYIVSAKKATACSHAVVGNFTGENELNLILEKVNRFEVLTVTPDGLKPIAEVPVYGRITAFKIFRPKGETRDSVIILTAKYNLAVVSWDPSRNTVITRAHGIVQDRVGRECDLGPVVTVHSSGLIALRLFEGSLKIADWRQEKELKCYNVRFEDLMVIDVCFMNSEREDLYRLAYISQDARGRHLKFVDLNINEKELTTVSRQDSIESEAMMVIPVPRPFGGVIVLGQETILYKAEDKTHFSVQMSSNLMHQATFTCYGKIDQNGQRFLLGDDQGKLYMMFLELKENSVTAITLEYLGETTIAEAIVYLDNSVVFVASRLGDSQLIRLNDVPNADNTYVNVGKIYFGLLLFIVASFQILESFPSLAPIRDLCIVSTDGQTHLITASGAFKEGSLRVIRNGIGIEEAASVDLPGVKRLFSLRYKAEFDNYILITPSKMRLAIDESTSSTWQADDGATMNVVSVNKDSGQIVVSAGCDLYYLRCDSGQFELIGSKKMDNEIACMDLGTTDSGESKMVAVCLWSELTALLLSLPDLKEMTRERLPGETLPRSTILCSMESVLYLLVATGDGSLYYYPVGNDGQFGEVKKASLGTQPPSLHRFRTHGSIHVFACSDRPAVIFSSNGKLVFSNVNVKLVNTICLLNSEVYHDSLVMSDGDTLVIGTIDDIQKMHIRTVPLGESVSRVAYQKSTGTLGILVNREENSERHSVSRAAKVITSSNAPSASGARNQPEITSFATHSFVILDQNTFEAMHSHELSPYEHGTSLISACLGEEKIEYYIVGTAFVYPDETEAKSGRIIVFRASADDKSKLTLESEKEVKGCAFSLAILSGKLVASINSSIRLFEWNAEHELKLECSYFNNIQALYVKVMGENILVGDLMRSVTLLSYKSVETTLEEVAKDTRSIWTSAVEFFDAEHLVAAETNCNIIGCELDRERREHDEARMRLHSEGLFYLGEMVNVFRRGGLAAPLADSQLPFNHPLLYGTSEGSIGLIVRLPDEYGLFFSQVEKLISNRQKNCMRVDHATYRQFSVNKQVEATRGFIDGDVVESILDMPRNEAIELLSKLHNGNSFLRPLPKCSPELPAGSFPCQQFACFSLAFPAFQFDLSLICRESRRAKGRKERGIRHVLISIGRSRGKQGARNAAIASSEPSGPSVKTPLPGPKSKQLKSTMEPIHQTASVRVFVDFEKSFGNYIVDADGNALLDVYTQISSLPLGYNHPDLVRAAAGENFITSLVSRPALGSFPRTDFPQTLTSALDAVKPKGMAAVQTMLCGTSANENAIKTAFIWFMAQRRGGKPPDQAHLDSCMKQQLPGTPRLSVMGFEGSFHGRSLCMLSVTRSKAIHKVDIPAFDWPIAKFPRYKYPLAQNKDYNDAQDKECLRDVEQKIAEWKKKDNEVAAMIIEPIQAEGGDYYGSPQFFQGLRDITKKHGIVFIVDEVQTGGGATGDFWAHSHWNLTSPPDIVTFSKKMLTGGYYHAEHLRIHEGYRIYNTWCGDPTKLFLLNEVMKVIKRDKLIEQAKDACKHTIYEMMVDLQKNHSSLLSQARGRGTFAAIDLPNPQARDKLVEVAGNNGLFCGGCGNNSLRFRPSLVYTKKHVDLTFELLDKSLKQL</sequence>
<reference evidence="19 20" key="1">
    <citation type="journal article" date="2017" name="Curr. Biol.">
        <title>Genome architecture and evolution of a unichromosomal asexual nematode.</title>
        <authorList>
            <person name="Fradin H."/>
            <person name="Zegar C."/>
            <person name="Gutwein M."/>
            <person name="Lucas J."/>
            <person name="Kovtun M."/>
            <person name="Corcoran D."/>
            <person name="Baugh L.R."/>
            <person name="Kiontke K."/>
            <person name="Gunsalus K."/>
            <person name="Fitch D.H."/>
            <person name="Piano F."/>
        </authorList>
    </citation>
    <scope>NUCLEOTIDE SEQUENCE [LARGE SCALE GENOMIC DNA]</scope>
    <source>
        <strain evidence="19">PF1309</strain>
    </source>
</reference>
<dbReference type="Pfam" id="PF00202">
    <property type="entry name" value="Aminotran_3"/>
    <property type="match status" value="1"/>
</dbReference>
<dbReference type="EC" id="2.6.1.22" evidence="4"/>
<evidence type="ECO:0000256" key="11">
    <source>
        <dbReference type="ARBA" id="ARBA00030204"/>
    </source>
</evidence>
<dbReference type="InterPro" id="IPR004631">
    <property type="entry name" value="4NH2But_aminotransferase_euk"/>
</dbReference>
<organism evidence="19 20">
    <name type="scientific">Diploscapter pachys</name>
    <dbReference type="NCBI Taxonomy" id="2018661"/>
    <lineage>
        <taxon>Eukaryota</taxon>
        <taxon>Metazoa</taxon>
        <taxon>Ecdysozoa</taxon>
        <taxon>Nematoda</taxon>
        <taxon>Chromadorea</taxon>
        <taxon>Rhabditida</taxon>
        <taxon>Rhabditina</taxon>
        <taxon>Rhabditomorpha</taxon>
        <taxon>Rhabditoidea</taxon>
        <taxon>Rhabditidae</taxon>
        <taxon>Diploscapter</taxon>
    </lineage>
</organism>
<feature type="domain" description="RSE1/DDB1/CPSF1 C-terminal" evidence="16">
    <location>
        <begin position="853"/>
        <end position="1165"/>
    </location>
</feature>
<evidence type="ECO:0000256" key="5">
    <source>
        <dbReference type="ARBA" id="ARBA00012912"/>
    </source>
</evidence>
<evidence type="ECO:0000256" key="7">
    <source>
        <dbReference type="ARBA" id="ARBA00022679"/>
    </source>
</evidence>
<dbReference type="GO" id="GO:0034386">
    <property type="term" value="F:4-aminobutyrate:2-oxoglutarate transaminase activity"/>
    <property type="evidence" value="ECO:0007669"/>
    <property type="project" value="UniProtKB-EC"/>
</dbReference>
<dbReference type="FunFam" id="3.40.640.10:FF:000073">
    <property type="entry name" value="Probable 4-aminobutyrate aminotransferase"/>
    <property type="match status" value="1"/>
</dbReference>
<dbReference type="SUPFAM" id="SSF50978">
    <property type="entry name" value="WD40 repeat-like"/>
    <property type="match status" value="1"/>
</dbReference>
<accession>A0A2A2KBW1</accession>
<evidence type="ECO:0000256" key="9">
    <source>
        <dbReference type="ARBA" id="ARBA00023242"/>
    </source>
</evidence>
<dbReference type="GO" id="GO:0030170">
    <property type="term" value="F:pyridoxal phosphate binding"/>
    <property type="evidence" value="ECO:0007669"/>
    <property type="project" value="InterPro"/>
</dbReference>
<dbReference type="InterPro" id="IPR004871">
    <property type="entry name" value="RSE1/DDB1/CPSF1_C"/>
</dbReference>
<dbReference type="GO" id="GO:0005634">
    <property type="term" value="C:nucleus"/>
    <property type="evidence" value="ECO:0007669"/>
    <property type="project" value="UniProtKB-SubCell"/>
</dbReference>
<feature type="domain" description="RSE1/DDB1/CPSF1 second beta-propeller" evidence="18">
    <location>
        <begin position="548"/>
        <end position="778"/>
    </location>
</feature>
<dbReference type="Gene3D" id="1.10.150.910">
    <property type="match status" value="1"/>
</dbReference>
<dbReference type="InterPro" id="IPR049704">
    <property type="entry name" value="Aminotrans_3_PPA_site"/>
</dbReference>
<dbReference type="OrthoDB" id="433457at2759"/>
<evidence type="ECO:0000256" key="3">
    <source>
        <dbReference type="ARBA" id="ARBA00008954"/>
    </source>
</evidence>
<comment type="cofactor">
    <cofactor evidence="1">
        <name>pyridoxal 5'-phosphate</name>
        <dbReference type="ChEBI" id="CHEBI:597326"/>
    </cofactor>
</comment>
<dbReference type="Gene3D" id="3.90.1150.10">
    <property type="entry name" value="Aspartate Aminotransferase, domain 1"/>
    <property type="match status" value="1"/>
</dbReference>
<evidence type="ECO:0000256" key="6">
    <source>
        <dbReference type="ARBA" id="ARBA00022576"/>
    </source>
</evidence>
<dbReference type="InterPro" id="IPR015424">
    <property type="entry name" value="PyrdxlP-dep_Trfase"/>
</dbReference>
<evidence type="ECO:0000313" key="19">
    <source>
        <dbReference type="EMBL" id="PAV71407.1"/>
    </source>
</evidence>
<protein>
    <recommendedName>
        <fullName evidence="12">(S)-3-amino-2-methylpropionate transaminase</fullName>
        <ecNumber evidence="5">2.6.1.19</ecNumber>
        <ecNumber evidence="4">2.6.1.22</ecNumber>
    </recommendedName>
    <alternativeName>
        <fullName evidence="13">GABA aminotransferase</fullName>
    </alternativeName>
    <alternativeName>
        <fullName evidence="11">Gamma-amino-N-butyrate transaminase</fullName>
    </alternativeName>
    <alternativeName>
        <fullName evidence="10">L-AIBAT</fullName>
    </alternativeName>
</protein>
<evidence type="ECO:0000256" key="4">
    <source>
        <dbReference type="ARBA" id="ARBA00012876"/>
    </source>
</evidence>
<dbReference type="EMBL" id="LIAE01009042">
    <property type="protein sequence ID" value="PAV71407.1"/>
    <property type="molecule type" value="Genomic_DNA"/>
</dbReference>
<dbReference type="Proteomes" id="UP000218231">
    <property type="component" value="Unassembled WGS sequence"/>
</dbReference>
<dbReference type="STRING" id="2018661.A0A2A2KBW1"/>
<comment type="similarity">
    <text evidence="3">Belongs to the class-III pyridoxal-phosphate-dependent aminotransferase family.</text>
</comment>
<dbReference type="GO" id="GO:0009448">
    <property type="term" value="P:gamma-aminobutyric acid metabolic process"/>
    <property type="evidence" value="ECO:0007669"/>
    <property type="project" value="InterPro"/>
</dbReference>
<dbReference type="InterPro" id="IPR058543">
    <property type="entry name" value="Beta-prop_RSE1/DDB1/CPSF1_2nd"/>
</dbReference>
<feature type="domain" description="RSE1/DDB1/CPSF1 first beta-propeller" evidence="17">
    <location>
        <begin position="129"/>
        <end position="449"/>
    </location>
</feature>
<proteinExistence type="inferred from homology"/>
<dbReference type="Pfam" id="PF10433">
    <property type="entry name" value="Beta-prop_RSE1_1st"/>
    <property type="match status" value="1"/>
</dbReference>
<name>A0A2A2KBW1_9BILA</name>
<dbReference type="Gene3D" id="2.130.10.10">
    <property type="entry name" value="YVTN repeat-like/Quinoprotein amine dehydrogenase"/>
    <property type="match status" value="3"/>
</dbReference>
<dbReference type="NCBIfam" id="TIGR00699">
    <property type="entry name" value="GABAtrns_euk"/>
    <property type="match status" value="1"/>
</dbReference>
<evidence type="ECO:0000256" key="12">
    <source>
        <dbReference type="ARBA" id="ARBA00030857"/>
    </source>
</evidence>
<evidence type="ECO:0000256" key="1">
    <source>
        <dbReference type="ARBA" id="ARBA00001933"/>
    </source>
</evidence>
<evidence type="ECO:0000259" key="17">
    <source>
        <dbReference type="Pfam" id="PF10433"/>
    </source>
</evidence>
<keyword evidence="6" id="KW-0032">Aminotransferase</keyword>
<evidence type="ECO:0000256" key="15">
    <source>
        <dbReference type="SAM" id="MobiDB-lite"/>
    </source>
</evidence>